<dbReference type="Pfam" id="PF01882">
    <property type="entry name" value="DUF58"/>
    <property type="match status" value="1"/>
</dbReference>
<dbReference type="InterPro" id="IPR036465">
    <property type="entry name" value="vWFA_dom_sf"/>
</dbReference>
<dbReference type="PANTHER" id="PTHR33608">
    <property type="entry name" value="BLL2464 PROTEIN"/>
    <property type="match status" value="1"/>
</dbReference>
<dbReference type="EMBL" id="PFCN01000021">
    <property type="protein sequence ID" value="PIR70374.1"/>
    <property type="molecule type" value="Genomic_DNA"/>
</dbReference>
<protein>
    <recommendedName>
        <fullName evidence="1">DUF58 domain-containing protein</fullName>
    </recommendedName>
</protein>
<dbReference type="InterPro" id="IPR002881">
    <property type="entry name" value="DUF58"/>
</dbReference>
<organism evidence="2 3">
    <name type="scientific">Candidatus Niyogibacteria bacterium CG10_big_fil_rev_8_21_14_0_10_42_19</name>
    <dbReference type="NCBI Taxonomy" id="1974725"/>
    <lineage>
        <taxon>Bacteria</taxon>
        <taxon>Candidatus Niyogiibacteriota</taxon>
    </lineage>
</organism>
<comment type="caution">
    <text evidence="2">The sequence shown here is derived from an EMBL/GenBank/DDBJ whole genome shotgun (WGS) entry which is preliminary data.</text>
</comment>
<evidence type="ECO:0000259" key="1">
    <source>
        <dbReference type="Pfam" id="PF01882"/>
    </source>
</evidence>
<feature type="domain" description="DUF58" evidence="1">
    <location>
        <begin position="51"/>
        <end position="234"/>
    </location>
</feature>
<name>A0A2H0THC1_9BACT</name>
<proteinExistence type="predicted"/>
<dbReference type="Proteomes" id="UP000229383">
    <property type="component" value="Unassembled WGS sequence"/>
</dbReference>
<gene>
    <name evidence="2" type="ORF">COU46_01780</name>
</gene>
<dbReference type="PANTHER" id="PTHR33608:SF6">
    <property type="entry name" value="BLL2464 PROTEIN"/>
    <property type="match status" value="1"/>
</dbReference>
<accession>A0A2H0THC1</accession>
<evidence type="ECO:0000313" key="3">
    <source>
        <dbReference type="Proteomes" id="UP000229383"/>
    </source>
</evidence>
<sequence>MDKEKLISSIEEIDYFFERLSRDLAPGLHKSSVEGSGFRVKGYDTIFNRSDFDQVDWNTTFASGSRIPLVKIVEQKSAITVMAIVDGSASMGFCGKVKRMDEVAKLAASIGYSAYKAGDKFGLILYDDDIVHYFEPETSRSYALEIGEYLCEFAPRKGKCADISRTIDFIPPKPSLIFWLGDFHEPEDKIFDFLSNVAFIHDVVPVIFWDSAEFERLPDWGFVYFYDPETNKLRPDIITPKRKERMRKMLFKRRNILKRTFTGFEIDPLFVMDNFKSYEVAKFFLERRNI</sequence>
<dbReference type="SUPFAM" id="SSF53300">
    <property type="entry name" value="vWA-like"/>
    <property type="match status" value="1"/>
</dbReference>
<reference evidence="3" key="1">
    <citation type="submission" date="2017-09" db="EMBL/GenBank/DDBJ databases">
        <title>Depth-based differentiation of microbial function through sediment-hosted aquifers and enrichment of novel symbionts in the deep terrestrial subsurface.</title>
        <authorList>
            <person name="Probst A.J."/>
            <person name="Ladd B."/>
            <person name="Jarett J.K."/>
            <person name="Geller-Mcgrath D.E."/>
            <person name="Sieber C.M.K."/>
            <person name="Emerson J.B."/>
            <person name="Anantharaman K."/>
            <person name="Thomas B.C."/>
            <person name="Malmstrom R."/>
            <person name="Stieglmeier M."/>
            <person name="Klingl A."/>
            <person name="Woyke T."/>
            <person name="Ryan C.M."/>
            <person name="Banfield J.F."/>
        </authorList>
    </citation>
    <scope>NUCLEOTIDE SEQUENCE [LARGE SCALE GENOMIC DNA]</scope>
</reference>
<dbReference type="AlphaFoldDB" id="A0A2H0THC1"/>
<evidence type="ECO:0000313" key="2">
    <source>
        <dbReference type="EMBL" id="PIR70374.1"/>
    </source>
</evidence>